<keyword evidence="3 9" id="KW-0378">Hydrolase</keyword>
<dbReference type="GO" id="GO:0003723">
    <property type="term" value="F:RNA binding"/>
    <property type="evidence" value="ECO:0007669"/>
    <property type="project" value="UniProtKB-UniRule"/>
</dbReference>
<evidence type="ECO:0000256" key="8">
    <source>
        <dbReference type="ARBA" id="ARBA00023163"/>
    </source>
</evidence>
<proteinExistence type="inferred from homology"/>
<keyword evidence="5 9" id="KW-0067">ATP-binding</keyword>
<evidence type="ECO:0000256" key="1">
    <source>
        <dbReference type="ARBA" id="ARBA00022472"/>
    </source>
</evidence>
<comment type="caution">
    <text evidence="13">The sequence shown here is derived from an EMBL/GenBank/DDBJ whole genome shotgun (WGS) entry which is preliminary data.</text>
</comment>
<dbReference type="GO" id="GO:0005524">
    <property type="term" value="F:ATP binding"/>
    <property type="evidence" value="ECO:0007669"/>
    <property type="project" value="UniProtKB-UniRule"/>
</dbReference>
<evidence type="ECO:0000256" key="5">
    <source>
        <dbReference type="ARBA" id="ARBA00022840"/>
    </source>
</evidence>
<dbReference type="Pfam" id="PF07497">
    <property type="entry name" value="Rho_RNA_bind"/>
    <property type="match status" value="1"/>
</dbReference>
<dbReference type="InterPro" id="IPR003593">
    <property type="entry name" value="AAA+_ATPase"/>
</dbReference>
<comment type="subunit">
    <text evidence="9">Homohexamer. The homohexamer assembles into an open ring structure.</text>
</comment>
<dbReference type="Pfam" id="PF07498">
    <property type="entry name" value="Rho_N"/>
    <property type="match status" value="1"/>
</dbReference>
<comment type="function">
    <text evidence="9">Facilitates transcription termination by a mechanism that involves Rho binding to the nascent RNA, activation of Rho's RNA-dependent ATPase activity, and release of the mRNA from the DNA template.</text>
</comment>
<comment type="similarity">
    <text evidence="9 11">Belongs to the Rho family.</text>
</comment>
<dbReference type="SMART" id="SM00382">
    <property type="entry name" value="AAA"/>
    <property type="match status" value="1"/>
</dbReference>
<keyword evidence="1 9" id="KW-0806">Transcription termination</keyword>
<dbReference type="GO" id="GO:0004386">
    <property type="term" value="F:helicase activity"/>
    <property type="evidence" value="ECO:0007669"/>
    <property type="project" value="UniProtKB-UniRule"/>
</dbReference>
<dbReference type="GO" id="GO:0006353">
    <property type="term" value="P:DNA-templated transcription termination"/>
    <property type="evidence" value="ECO:0007669"/>
    <property type="project" value="UniProtKB-UniRule"/>
</dbReference>
<dbReference type="Gene3D" id="3.40.50.300">
    <property type="entry name" value="P-loop containing nucleotide triphosphate hydrolases"/>
    <property type="match status" value="1"/>
</dbReference>
<dbReference type="InterPro" id="IPR027417">
    <property type="entry name" value="P-loop_NTPase"/>
</dbReference>
<dbReference type="Pfam" id="PF00006">
    <property type="entry name" value="ATP-synt_ab"/>
    <property type="match status" value="1"/>
</dbReference>
<keyword evidence="6 9" id="KW-0694">RNA-binding</keyword>
<evidence type="ECO:0000313" key="14">
    <source>
        <dbReference type="Proteomes" id="UP000051012"/>
    </source>
</evidence>
<dbReference type="PANTHER" id="PTHR46425">
    <property type="entry name" value="TRANSCRIPTION TERMINATION FACTOR RHO"/>
    <property type="match status" value="1"/>
</dbReference>
<evidence type="ECO:0000256" key="9">
    <source>
        <dbReference type="HAMAP-Rule" id="MF_01884"/>
    </source>
</evidence>
<evidence type="ECO:0000256" key="6">
    <source>
        <dbReference type="ARBA" id="ARBA00022884"/>
    </source>
</evidence>
<dbReference type="CDD" id="cd04459">
    <property type="entry name" value="Rho_CSD"/>
    <property type="match status" value="1"/>
</dbReference>
<dbReference type="PANTHER" id="PTHR46425:SF1">
    <property type="entry name" value="TRANSCRIPTION TERMINATION FACTOR RHO"/>
    <property type="match status" value="1"/>
</dbReference>
<dbReference type="EC" id="3.6.4.-" evidence="9 10"/>
<keyword evidence="2 9" id="KW-0547">Nucleotide-binding</keyword>
<dbReference type="EMBL" id="LJNI01000120">
    <property type="protein sequence ID" value="KPJ71656.1"/>
    <property type="molecule type" value="Genomic_DNA"/>
</dbReference>
<sequence>MEITELRKKKVNELHDIAKELGLANFTDLKKQDLIHAIIEAQTKRAELVPVDGVLQIHPEGYGFLRSPNYNYLQSQDDIYLSISQIRKFNLKVGDHIKGLARPPREGERYFAMIKIEYINDVSLSDFKGRILFDNLTPLYPNERIHLEIEEKNDLSMRIVDLFTPIGKGQRGLIVSPPRAGKTILLQKIANSITTNHPEIKLIVLLIDERPEEVTDFERSVDAEVVSSTFDETPERHTEVAHIILERAKRIVEGKQDVVILLDSLTRLARAHNAVVPHSGKTLSGGLDSTALQKPKKFFGSARNIEEGGSLTIIATALIDTGSRMDEVIFEEFKGTGNLELILDRRLQDRRIFPALDLYKSGTRKEELILEEFELNRLWILRKLLSEMNTIEQMEFLTEKIGRTKTNKEFLDSMSTD</sequence>
<dbReference type="SUPFAM" id="SSF52540">
    <property type="entry name" value="P-loop containing nucleoside triphosphate hydrolases"/>
    <property type="match status" value="1"/>
</dbReference>
<dbReference type="InterPro" id="IPR012340">
    <property type="entry name" value="NA-bd_OB-fold"/>
</dbReference>
<feature type="binding site" evidence="9">
    <location>
        <begin position="167"/>
        <end position="172"/>
    </location>
    <ligand>
        <name>ATP</name>
        <dbReference type="ChEBI" id="CHEBI:30616"/>
    </ligand>
</feature>
<dbReference type="InterPro" id="IPR011112">
    <property type="entry name" value="Rho-like_N"/>
</dbReference>
<feature type="binding site" evidence="9">
    <location>
        <begin position="179"/>
        <end position="184"/>
    </location>
    <ligand>
        <name>ATP</name>
        <dbReference type="ChEBI" id="CHEBI:30616"/>
    </ligand>
</feature>
<dbReference type="NCBIfam" id="NF006886">
    <property type="entry name" value="PRK09376.1"/>
    <property type="match status" value="1"/>
</dbReference>
<dbReference type="SUPFAM" id="SSF68912">
    <property type="entry name" value="Rho N-terminal domain-like"/>
    <property type="match status" value="1"/>
</dbReference>
<name>A0A0S7YAE1_UNCT6</name>
<dbReference type="PATRIC" id="fig|1703772.3.peg.584"/>
<comment type="caution">
    <text evidence="9">Lacks conserved residue(s) required for the propagation of feature annotation.</text>
</comment>
<dbReference type="Proteomes" id="UP000051012">
    <property type="component" value="Unassembled WGS sequence"/>
</dbReference>
<evidence type="ECO:0000313" key="13">
    <source>
        <dbReference type="EMBL" id="KPJ71656.1"/>
    </source>
</evidence>
<dbReference type="AlphaFoldDB" id="A0A0S7YAE1"/>
<dbReference type="Gene3D" id="2.40.50.140">
    <property type="entry name" value="Nucleic acid-binding proteins"/>
    <property type="match status" value="1"/>
</dbReference>
<dbReference type="GO" id="GO:0008186">
    <property type="term" value="F:ATP-dependent activity, acting on RNA"/>
    <property type="evidence" value="ECO:0007669"/>
    <property type="project" value="UniProtKB-UniRule"/>
</dbReference>
<dbReference type="InterPro" id="IPR036269">
    <property type="entry name" value="Rho_N_sf"/>
</dbReference>
<dbReference type="PROSITE" id="PS51856">
    <property type="entry name" value="RHO_RNA_BD"/>
    <property type="match status" value="1"/>
</dbReference>
<accession>A0A0S7YAE1</accession>
<evidence type="ECO:0000256" key="4">
    <source>
        <dbReference type="ARBA" id="ARBA00022806"/>
    </source>
</evidence>
<dbReference type="SMART" id="SM00959">
    <property type="entry name" value="Rho_N"/>
    <property type="match status" value="1"/>
</dbReference>
<feature type="binding site" evidence="9">
    <location>
        <position position="210"/>
    </location>
    <ligand>
        <name>ATP</name>
        <dbReference type="ChEBI" id="CHEBI:30616"/>
    </ligand>
</feature>
<dbReference type="InterPro" id="IPR011129">
    <property type="entry name" value="CSD"/>
</dbReference>
<dbReference type="HAMAP" id="MF_01884">
    <property type="entry name" value="Rho"/>
    <property type="match status" value="1"/>
</dbReference>
<dbReference type="GO" id="GO:0016787">
    <property type="term" value="F:hydrolase activity"/>
    <property type="evidence" value="ECO:0007669"/>
    <property type="project" value="UniProtKB-KW"/>
</dbReference>
<gene>
    <name evidence="9 13" type="primary">rho</name>
    <name evidence="13" type="ORF">AMJ52_08370</name>
</gene>
<dbReference type="SUPFAM" id="SSF50249">
    <property type="entry name" value="Nucleic acid-binding proteins"/>
    <property type="match status" value="1"/>
</dbReference>
<dbReference type="SMART" id="SM00357">
    <property type="entry name" value="CSP"/>
    <property type="match status" value="1"/>
</dbReference>
<dbReference type="InterPro" id="IPR011113">
    <property type="entry name" value="Rho_RNA-bd"/>
</dbReference>
<keyword evidence="7 9" id="KW-0805">Transcription regulation</keyword>
<keyword evidence="8 9" id="KW-0804">Transcription</keyword>
<evidence type="ECO:0000256" key="7">
    <source>
        <dbReference type="ARBA" id="ARBA00023015"/>
    </source>
</evidence>
<evidence type="ECO:0000256" key="2">
    <source>
        <dbReference type="ARBA" id="ARBA00022741"/>
    </source>
</evidence>
<dbReference type="InterPro" id="IPR000194">
    <property type="entry name" value="ATPase_F1/V1/A1_a/bsu_nucl-bd"/>
</dbReference>
<evidence type="ECO:0000256" key="11">
    <source>
        <dbReference type="PROSITE-ProRule" id="PRU01203"/>
    </source>
</evidence>
<dbReference type="NCBIfam" id="TIGR00767">
    <property type="entry name" value="rho"/>
    <property type="match status" value="1"/>
</dbReference>
<dbReference type="InterPro" id="IPR004665">
    <property type="entry name" value="Term_rho"/>
</dbReference>
<feature type="domain" description="Rho RNA-BD" evidence="12">
    <location>
        <begin position="48"/>
        <end position="123"/>
    </location>
</feature>
<evidence type="ECO:0000259" key="12">
    <source>
        <dbReference type="PROSITE" id="PS51856"/>
    </source>
</evidence>
<evidence type="ECO:0000256" key="10">
    <source>
        <dbReference type="NCBIfam" id="TIGR00767"/>
    </source>
</evidence>
<dbReference type="CDD" id="cd01128">
    <property type="entry name" value="rho_factor_C"/>
    <property type="match status" value="1"/>
</dbReference>
<organism evidence="13 14">
    <name type="scientific">candidate division TA06 bacterium DG_78</name>
    <dbReference type="NCBI Taxonomy" id="1703772"/>
    <lineage>
        <taxon>Bacteria</taxon>
        <taxon>Bacteria division TA06</taxon>
    </lineage>
</organism>
<keyword evidence="4 9" id="KW-0347">Helicase</keyword>
<dbReference type="InterPro" id="IPR041703">
    <property type="entry name" value="Rho_factor_ATP-bd"/>
</dbReference>
<evidence type="ECO:0000256" key="3">
    <source>
        <dbReference type="ARBA" id="ARBA00022801"/>
    </source>
</evidence>
<protein>
    <recommendedName>
        <fullName evidence="9 10">Transcription termination factor Rho</fullName>
        <ecNumber evidence="9 10">3.6.4.-</ecNumber>
    </recommendedName>
    <alternativeName>
        <fullName evidence="9">ATP-dependent helicase Rho</fullName>
    </alternativeName>
</protein>
<reference evidence="13 14" key="1">
    <citation type="journal article" date="2015" name="Microbiome">
        <title>Genomic resolution of linkages in carbon, nitrogen, and sulfur cycling among widespread estuary sediment bacteria.</title>
        <authorList>
            <person name="Baker B.J."/>
            <person name="Lazar C.S."/>
            <person name="Teske A.P."/>
            <person name="Dick G.J."/>
        </authorList>
    </citation>
    <scope>NUCLEOTIDE SEQUENCE [LARGE SCALE GENOMIC DNA]</scope>
    <source>
        <strain evidence="13">DG_78</strain>
    </source>
</reference>